<evidence type="ECO:0000313" key="11">
    <source>
        <dbReference type="EMBL" id="KAF1952976.1"/>
    </source>
</evidence>
<dbReference type="SUPFAM" id="SSF103473">
    <property type="entry name" value="MFS general substrate transporter"/>
    <property type="match status" value="1"/>
</dbReference>
<evidence type="ECO:0000256" key="7">
    <source>
        <dbReference type="RuleBase" id="RU003346"/>
    </source>
</evidence>
<name>A0A6A5TQA4_9PLEO</name>
<dbReference type="AlphaFoldDB" id="A0A6A5TQA4"/>
<dbReference type="InterPro" id="IPR050360">
    <property type="entry name" value="MFS_Sugar_Transporters"/>
</dbReference>
<evidence type="ECO:0000256" key="9">
    <source>
        <dbReference type="SAM" id="Phobius"/>
    </source>
</evidence>
<keyword evidence="12" id="KW-1185">Reference proteome</keyword>
<keyword evidence="6 9" id="KW-0472">Membrane</keyword>
<dbReference type="Pfam" id="PF00083">
    <property type="entry name" value="Sugar_tr"/>
    <property type="match status" value="1"/>
</dbReference>
<evidence type="ECO:0000256" key="3">
    <source>
        <dbReference type="ARBA" id="ARBA00022448"/>
    </source>
</evidence>
<feature type="transmembrane region" description="Helical" evidence="9">
    <location>
        <begin position="368"/>
        <end position="394"/>
    </location>
</feature>
<comment type="similarity">
    <text evidence="2 7">Belongs to the major facilitator superfamily. Sugar transporter (TC 2.A.1.1) family.</text>
</comment>
<organism evidence="11 12">
    <name type="scientific">Byssothecium circinans</name>
    <dbReference type="NCBI Taxonomy" id="147558"/>
    <lineage>
        <taxon>Eukaryota</taxon>
        <taxon>Fungi</taxon>
        <taxon>Dikarya</taxon>
        <taxon>Ascomycota</taxon>
        <taxon>Pezizomycotina</taxon>
        <taxon>Dothideomycetes</taxon>
        <taxon>Pleosporomycetidae</taxon>
        <taxon>Pleosporales</taxon>
        <taxon>Massarineae</taxon>
        <taxon>Massarinaceae</taxon>
        <taxon>Byssothecium</taxon>
    </lineage>
</organism>
<feature type="transmembrane region" description="Helical" evidence="9">
    <location>
        <begin position="269"/>
        <end position="291"/>
    </location>
</feature>
<dbReference type="PANTHER" id="PTHR48022">
    <property type="entry name" value="PLASTIDIC GLUCOSE TRANSPORTER 4"/>
    <property type="match status" value="1"/>
</dbReference>
<keyword evidence="3 7" id="KW-0813">Transport</keyword>
<dbReference type="PANTHER" id="PTHR48022:SF72">
    <property type="entry name" value="MAJOR FACILITATOR SUPERFAMILY (MFS) PROFILE DOMAIN-CONTAINING PROTEIN-RELATED"/>
    <property type="match status" value="1"/>
</dbReference>
<dbReference type="Proteomes" id="UP000800035">
    <property type="component" value="Unassembled WGS sequence"/>
</dbReference>
<feature type="transmembrane region" description="Helical" evidence="9">
    <location>
        <begin position="337"/>
        <end position="356"/>
    </location>
</feature>
<dbReference type="FunFam" id="1.20.1250.20:FF:000090">
    <property type="entry name" value="MFS sugar transporter, putative"/>
    <property type="match status" value="1"/>
</dbReference>
<dbReference type="OrthoDB" id="6612291at2759"/>
<dbReference type="PROSITE" id="PS50850">
    <property type="entry name" value="MFS"/>
    <property type="match status" value="1"/>
</dbReference>
<feature type="transmembrane region" description="Helical" evidence="9">
    <location>
        <begin position="176"/>
        <end position="198"/>
    </location>
</feature>
<feature type="transmembrane region" description="Helical" evidence="9">
    <location>
        <begin position="87"/>
        <end position="107"/>
    </location>
</feature>
<proteinExistence type="inferred from homology"/>
<dbReference type="PROSITE" id="PS00217">
    <property type="entry name" value="SUGAR_TRANSPORT_2"/>
    <property type="match status" value="1"/>
</dbReference>
<dbReference type="Gene3D" id="1.20.1250.20">
    <property type="entry name" value="MFS general substrate transporter like domains"/>
    <property type="match status" value="1"/>
</dbReference>
<dbReference type="PRINTS" id="PR00171">
    <property type="entry name" value="SUGRTRNSPORT"/>
</dbReference>
<dbReference type="InterPro" id="IPR005829">
    <property type="entry name" value="Sugar_transporter_CS"/>
</dbReference>
<dbReference type="InterPro" id="IPR005828">
    <property type="entry name" value="MFS_sugar_transport-like"/>
</dbReference>
<feature type="domain" description="Major facilitator superfamily (MFS) profile" evidence="10">
    <location>
        <begin position="19"/>
        <end position="459"/>
    </location>
</feature>
<dbReference type="InterPro" id="IPR036259">
    <property type="entry name" value="MFS_trans_sf"/>
</dbReference>
<feature type="transmembrane region" description="Helical" evidence="9">
    <location>
        <begin position="62"/>
        <end position="80"/>
    </location>
</feature>
<evidence type="ECO:0000256" key="8">
    <source>
        <dbReference type="SAM" id="MobiDB-lite"/>
    </source>
</evidence>
<evidence type="ECO:0000256" key="1">
    <source>
        <dbReference type="ARBA" id="ARBA00004141"/>
    </source>
</evidence>
<evidence type="ECO:0000256" key="5">
    <source>
        <dbReference type="ARBA" id="ARBA00022989"/>
    </source>
</evidence>
<dbReference type="GO" id="GO:0016020">
    <property type="term" value="C:membrane"/>
    <property type="evidence" value="ECO:0007669"/>
    <property type="project" value="UniProtKB-SubCell"/>
</dbReference>
<sequence length="539" mass="59726">MKTPHINMYGRGFKLRAAITIACQMAFVLFGYDQGVFSGIVGNADFLDTFGHPSPALEGIIVSIYNLGCFSGCILSFAFCERTGRRLAMWIAMVWIIVGAVLQTTAYSVPHIMIARFITGIGTGIETSTVPMYQSELCEASKRGRLVSSEPLFVGVGIEIAYWFDYGMSFTSGSIAWRLPIACQMIFAFAVIVLVFGLPESPRYLYKHGRSEEALAILCDVYDGTPDDPKIAKENAEILEALKVEQEHGEYQWGSLLTKDKVQTGRRVLLAYGMQFMNQMGGINLVVYYITSVLQLNVGLDRNLALLLGGVINLMFFIGSLYPTFFLDRIGRRKPMMWGSFGLGISMMLISILLSFQERGGSLAKGTASASVTFFFTYMLIFGATANCIPWVYVPEILPLHVRAKGTAVGISANWIWNFFVVMITPTLLNNLKWKGYLIFMCLNFAFVPLVYFCYPETTNLTLEEIDWLFYEGDVVKRSRRVAKEGWGEAEGWGSVVERGGSGQGPVMVETGSEGSGREREKETEKEGGNGVERVDGGV</sequence>
<gene>
    <name evidence="11" type="ORF">CC80DRAFT_163908</name>
</gene>
<protein>
    <submittedName>
        <fullName evidence="11">Putative Myo-inositol transporter 1</fullName>
    </submittedName>
</protein>
<feature type="transmembrane region" description="Helical" evidence="9">
    <location>
        <begin position="406"/>
        <end position="425"/>
    </location>
</feature>
<keyword evidence="5 9" id="KW-1133">Transmembrane helix</keyword>
<dbReference type="EMBL" id="ML977006">
    <property type="protein sequence ID" value="KAF1952976.1"/>
    <property type="molecule type" value="Genomic_DNA"/>
</dbReference>
<evidence type="ECO:0000313" key="12">
    <source>
        <dbReference type="Proteomes" id="UP000800035"/>
    </source>
</evidence>
<keyword evidence="4 9" id="KW-0812">Transmembrane</keyword>
<evidence type="ECO:0000256" key="2">
    <source>
        <dbReference type="ARBA" id="ARBA00010992"/>
    </source>
</evidence>
<reference evidence="11" key="1">
    <citation type="journal article" date="2020" name="Stud. Mycol.">
        <title>101 Dothideomycetes genomes: a test case for predicting lifestyles and emergence of pathogens.</title>
        <authorList>
            <person name="Haridas S."/>
            <person name="Albert R."/>
            <person name="Binder M."/>
            <person name="Bloem J."/>
            <person name="Labutti K."/>
            <person name="Salamov A."/>
            <person name="Andreopoulos B."/>
            <person name="Baker S."/>
            <person name="Barry K."/>
            <person name="Bills G."/>
            <person name="Bluhm B."/>
            <person name="Cannon C."/>
            <person name="Castanera R."/>
            <person name="Culley D."/>
            <person name="Daum C."/>
            <person name="Ezra D."/>
            <person name="Gonzalez J."/>
            <person name="Henrissat B."/>
            <person name="Kuo A."/>
            <person name="Liang C."/>
            <person name="Lipzen A."/>
            <person name="Lutzoni F."/>
            <person name="Magnuson J."/>
            <person name="Mondo S."/>
            <person name="Nolan M."/>
            <person name="Ohm R."/>
            <person name="Pangilinan J."/>
            <person name="Park H.-J."/>
            <person name="Ramirez L."/>
            <person name="Alfaro M."/>
            <person name="Sun H."/>
            <person name="Tritt A."/>
            <person name="Yoshinaga Y."/>
            <person name="Zwiers L.-H."/>
            <person name="Turgeon B."/>
            <person name="Goodwin S."/>
            <person name="Spatafora J."/>
            <person name="Crous P."/>
            <person name="Grigoriev I."/>
        </authorList>
    </citation>
    <scope>NUCLEOTIDE SEQUENCE</scope>
    <source>
        <strain evidence="11">CBS 675.92</strain>
    </source>
</reference>
<comment type="subcellular location">
    <subcellularLocation>
        <location evidence="1">Membrane</location>
        <topology evidence="1">Multi-pass membrane protein</topology>
    </subcellularLocation>
</comment>
<dbReference type="GO" id="GO:0005351">
    <property type="term" value="F:carbohydrate:proton symporter activity"/>
    <property type="evidence" value="ECO:0007669"/>
    <property type="project" value="TreeGrafter"/>
</dbReference>
<feature type="region of interest" description="Disordered" evidence="8">
    <location>
        <begin position="495"/>
        <end position="539"/>
    </location>
</feature>
<evidence type="ECO:0000256" key="4">
    <source>
        <dbReference type="ARBA" id="ARBA00022692"/>
    </source>
</evidence>
<feature type="compositionally biased region" description="Basic and acidic residues" evidence="8">
    <location>
        <begin position="516"/>
        <end position="539"/>
    </location>
</feature>
<dbReference type="InterPro" id="IPR003663">
    <property type="entry name" value="Sugar/inositol_transpt"/>
</dbReference>
<evidence type="ECO:0000259" key="10">
    <source>
        <dbReference type="PROSITE" id="PS50850"/>
    </source>
</evidence>
<feature type="transmembrane region" description="Helical" evidence="9">
    <location>
        <begin position="437"/>
        <end position="455"/>
    </location>
</feature>
<dbReference type="NCBIfam" id="TIGR00879">
    <property type="entry name" value="SP"/>
    <property type="match status" value="1"/>
</dbReference>
<feature type="transmembrane region" description="Helical" evidence="9">
    <location>
        <begin position="303"/>
        <end position="325"/>
    </location>
</feature>
<accession>A0A6A5TQA4</accession>
<evidence type="ECO:0000256" key="6">
    <source>
        <dbReference type="ARBA" id="ARBA00023136"/>
    </source>
</evidence>
<dbReference type="InterPro" id="IPR020846">
    <property type="entry name" value="MFS_dom"/>
</dbReference>